<dbReference type="Proteomes" id="UP000027002">
    <property type="component" value="Chromosome 7"/>
</dbReference>
<dbReference type="PANTHER" id="PTHR43667:SF2">
    <property type="entry name" value="FATTY ACID C-METHYL TRANSFERASE"/>
    <property type="match status" value="1"/>
</dbReference>
<accession>A0A8E5HXM7</accession>
<keyword evidence="1" id="KW-0808">Transferase</keyword>
<sequence>MAQGLPESWLQSCARAAVLRALRRIKHGRLALKLAYRDGGDVVVIPQAGAGAGAGAGSTPGATVTVTVHHPNAWVRICQALNLLWIANRETLQPPTGLAMQRLTTALQLVFRPANDAGRARLNAAFHYDASNTLFSSFLSADMNYSCGLWSGHAHETLESAQLSKVAAVLHKARVAPDHHVLDIGCGWGHLAIEAAQRTGCRVTGVTLSRQQKQLAEKRVRQAGLEDRVQILLCDYREIPRPEGGYDSVVSVEMLEHVGEAFLPRFFASIRDLLKADGVMVIQGTTVLDPILHGRRAEETFITRYVFPGGHLPSLGELVTAISEGSQGALEMLDAQGVGGHYVKTLQCWRQNFLRNWDAIREDYLSSHEGATEASVEAFRRKWVYYFAYCEQGFRSRIIGDYVISAAKIAQEPSLGG</sequence>
<keyword evidence="4" id="KW-1185">Reference proteome</keyword>
<gene>
    <name evidence="3" type="ORF">UV8b_07766</name>
</gene>
<dbReference type="AlphaFoldDB" id="A0A8E5HXM7"/>
<evidence type="ECO:0000313" key="4">
    <source>
        <dbReference type="Proteomes" id="UP000027002"/>
    </source>
</evidence>
<dbReference type="OrthoDB" id="8300214at2759"/>
<reference evidence="3" key="1">
    <citation type="submission" date="2020-03" db="EMBL/GenBank/DDBJ databases">
        <title>A mixture of massive structural variations and highly conserved coding sequences in Ustilaginoidea virens genome.</title>
        <authorList>
            <person name="Zhang K."/>
            <person name="Zhao Z."/>
            <person name="Zhang Z."/>
            <person name="Li Y."/>
            <person name="Hsiang T."/>
            <person name="Sun W."/>
        </authorList>
    </citation>
    <scope>NUCLEOTIDE SEQUENCE</scope>
    <source>
        <strain evidence="3">UV-8b</strain>
    </source>
</reference>
<dbReference type="Pfam" id="PF02353">
    <property type="entry name" value="CMAS"/>
    <property type="match status" value="1"/>
</dbReference>
<name>A0A8E5HXM7_USTVR</name>
<dbReference type="SMART" id="SM00828">
    <property type="entry name" value="PKS_MT"/>
    <property type="match status" value="1"/>
</dbReference>
<dbReference type="InterPro" id="IPR020803">
    <property type="entry name" value="MeTfrase_dom"/>
</dbReference>
<evidence type="ECO:0000259" key="2">
    <source>
        <dbReference type="SMART" id="SM00828"/>
    </source>
</evidence>
<evidence type="ECO:0000313" key="3">
    <source>
        <dbReference type="EMBL" id="QUC23525.1"/>
    </source>
</evidence>
<evidence type="ECO:0000256" key="1">
    <source>
        <dbReference type="ARBA" id="ARBA00022679"/>
    </source>
</evidence>
<dbReference type="GeneID" id="66068543"/>
<organism evidence="3 4">
    <name type="scientific">Ustilaginoidea virens</name>
    <name type="common">Rice false smut fungus</name>
    <name type="synonym">Villosiclava virens</name>
    <dbReference type="NCBI Taxonomy" id="1159556"/>
    <lineage>
        <taxon>Eukaryota</taxon>
        <taxon>Fungi</taxon>
        <taxon>Dikarya</taxon>
        <taxon>Ascomycota</taxon>
        <taxon>Pezizomycotina</taxon>
        <taxon>Sordariomycetes</taxon>
        <taxon>Hypocreomycetidae</taxon>
        <taxon>Hypocreales</taxon>
        <taxon>Clavicipitaceae</taxon>
        <taxon>Ustilaginoidea</taxon>
    </lineage>
</organism>
<dbReference type="KEGG" id="uvi:66068543"/>
<dbReference type="CDD" id="cd02440">
    <property type="entry name" value="AdoMet_MTases"/>
    <property type="match status" value="1"/>
</dbReference>
<dbReference type="RefSeq" id="XP_043001198.1">
    <property type="nucleotide sequence ID" value="XM_043145263.1"/>
</dbReference>
<dbReference type="InterPro" id="IPR050723">
    <property type="entry name" value="CFA/CMAS"/>
</dbReference>
<dbReference type="SUPFAM" id="SSF53335">
    <property type="entry name" value="S-adenosyl-L-methionine-dependent methyltransferases"/>
    <property type="match status" value="1"/>
</dbReference>
<proteinExistence type="predicted"/>
<protein>
    <recommendedName>
        <fullName evidence="2">Polyketide synthase-like methyltransferase domain-containing protein</fullName>
    </recommendedName>
</protein>
<dbReference type="InterPro" id="IPR029063">
    <property type="entry name" value="SAM-dependent_MTases_sf"/>
</dbReference>
<dbReference type="Gene3D" id="3.40.50.150">
    <property type="entry name" value="Vaccinia Virus protein VP39"/>
    <property type="match status" value="1"/>
</dbReference>
<dbReference type="EMBL" id="CP072759">
    <property type="protein sequence ID" value="QUC23525.1"/>
    <property type="molecule type" value="Genomic_DNA"/>
</dbReference>
<dbReference type="PANTHER" id="PTHR43667">
    <property type="entry name" value="CYCLOPROPANE-FATTY-ACYL-PHOSPHOLIPID SYNTHASE"/>
    <property type="match status" value="1"/>
</dbReference>
<feature type="domain" description="Polyketide synthase-like methyltransferase" evidence="2">
    <location>
        <begin position="173"/>
        <end position="414"/>
    </location>
</feature>
<dbReference type="GO" id="GO:0016740">
    <property type="term" value="F:transferase activity"/>
    <property type="evidence" value="ECO:0007669"/>
    <property type="project" value="UniProtKB-KW"/>
</dbReference>